<protein>
    <submittedName>
        <fullName evidence="12">Nematocin receptor 2 isoform X3</fullName>
    </submittedName>
</protein>
<keyword evidence="2 8" id="KW-0812">Transmembrane</keyword>
<comment type="subcellular location">
    <subcellularLocation>
        <location evidence="1">Membrane</location>
        <topology evidence="1">Multi-pass membrane protein</topology>
    </subcellularLocation>
</comment>
<keyword evidence="7 8" id="KW-0807">Transducer</keyword>
<dbReference type="InterPro" id="IPR000276">
    <property type="entry name" value="GPCR_Rhodpsn"/>
</dbReference>
<evidence type="ECO:0000256" key="9">
    <source>
        <dbReference type="SAM" id="Phobius"/>
    </source>
</evidence>
<comment type="similarity">
    <text evidence="8">Belongs to the G-protein coupled receptor 1 family.</text>
</comment>
<keyword evidence="11" id="KW-1185">Reference proteome</keyword>
<accession>A0ABM4DBS9</accession>
<keyword evidence="4 8" id="KW-0297">G-protein coupled receptor</keyword>
<gene>
    <name evidence="12" type="primary">LOC105844778</name>
</gene>
<evidence type="ECO:0000259" key="10">
    <source>
        <dbReference type="PROSITE" id="PS50262"/>
    </source>
</evidence>
<dbReference type="PRINTS" id="PR00237">
    <property type="entry name" value="GPCRRHODOPSN"/>
</dbReference>
<dbReference type="CDD" id="cd00637">
    <property type="entry name" value="7tm_classA_rhodopsin-like"/>
    <property type="match status" value="1"/>
</dbReference>
<evidence type="ECO:0000256" key="2">
    <source>
        <dbReference type="ARBA" id="ARBA00022692"/>
    </source>
</evidence>
<evidence type="ECO:0000256" key="6">
    <source>
        <dbReference type="ARBA" id="ARBA00023170"/>
    </source>
</evidence>
<dbReference type="Gene3D" id="1.20.1070.10">
    <property type="entry name" value="Rhodopsin 7-helix transmembrane proteins"/>
    <property type="match status" value="2"/>
</dbReference>
<feature type="domain" description="G-protein coupled receptors family 1 profile" evidence="10">
    <location>
        <begin position="1"/>
        <end position="366"/>
    </location>
</feature>
<dbReference type="RefSeq" id="XP_065671807.1">
    <property type="nucleotide sequence ID" value="XM_065815735.1"/>
</dbReference>
<dbReference type="Proteomes" id="UP001652625">
    <property type="component" value="Chromosome 13"/>
</dbReference>
<feature type="transmembrane region" description="Helical" evidence="9">
    <location>
        <begin position="90"/>
        <end position="112"/>
    </location>
</feature>
<feature type="transmembrane region" description="Helical" evidence="9">
    <location>
        <begin position="51"/>
        <end position="69"/>
    </location>
</feature>
<dbReference type="PROSITE" id="PS00237">
    <property type="entry name" value="G_PROTEIN_RECEP_F1_1"/>
    <property type="match status" value="1"/>
</dbReference>
<evidence type="ECO:0000256" key="3">
    <source>
        <dbReference type="ARBA" id="ARBA00022989"/>
    </source>
</evidence>
<evidence type="ECO:0000256" key="1">
    <source>
        <dbReference type="ARBA" id="ARBA00004141"/>
    </source>
</evidence>
<keyword evidence="6 8" id="KW-0675">Receptor</keyword>
<dbReference type="SUPFAM" id="SSF81321">
    <property type="entry name" value="Family A G protein-coupled receptor-like"/>
    <property type="match status" value="1"/>
</dbReference>
<keyword evidence="5 9" id="KW-0472">Membrane</keyword>
<dbReference type="Pfam" id="PF00001">
    <property type="entry name" value="7tm_1"/>
    <property type="match status" value="1"/>
</dbReference>
<proteinExistence type="inferred from homology"/>
<feature type="transmembrane region" description="Helical" evidence="9">
    <location>
        <begin position="302"/>
        <end position="329"/>
    </location>
</feature>
<feature type="transmembrane region" description="Helical" evidence="9">
    <location>
        <begin position="349"/>
        <end position="367"/>
    </location>
</feature>
<evidence type="ECO:0000313" key="11">
    <source>
        <dbReference type="Proteomes" id="UP001652625"/>
    </source>
</evidence>
<dbReference type="PANTHER" id="PTHR45695">
    <property type="entry name" value="LEUCOKININ RECEPTOR-RELATED"/>
    <property type="match status" value="1"/>
</dbReference>
<feature type="transmembrane region" description="Helical" evidence="9">
    <location>
        <begin position="7"/>
        <end position="31"/>
    </location>
</feature>
<keyword evidence="3 9" id="KW-1133">Transmembrane helix</keyword>
<evidence type="ECO:0000256" key="7">
    <source>
        <dbReference type="ARBA" id="ARBA00023224"/>
    </source>
</evidence>
<dbReference type="PANTHER" id="PTHR45695:SF9">
    <property type="entry name" value="LEUCOKININ RECEPTOR"/>
    <property type="match status" value="1"/>
</dbReference>
<evidence type="ECO:0000256" key="8">
    <source>
        <dbReference type="RuleBase" id="RU000688"/>
    </source>
</evidence>
<dbReference type="PROSITE" id="PS50262">
    <property type="entry name" value="G_PROTEIN_RECEP_F1_2"/>
    <property type="match status" value="1"/>
</dbReference>
<evidence type="ECO:0000256" key="4">
    <source>
        <dbReference type="ARBA" id="ARBA00023040"/>
    </source>
</evidence>
<name>A0ABM4DBS9_HYDVU</name>
<reference evidence="12" key="1">
    <citation type="submission" date="2025-08" db="UniProtKB">
        <authorList>
            <consortium name="RefSeq"/>
        </authorList>
    </citation>
    <scope>IDENTIFICATION</scope>
</reference>
<dbReference type="InterPro" id="IPR017452">
    <property type="entry name" value="GPCR_Rhodpsn_7TM"/>
</dbReference>
<dbReference type="GeneID" id="105844778"/>
<evidence type="ECO:0000256" key="5">
    <source>
        <dbReference type="ARBA" id="ARBA00023136"/>
    </source>
</evidence>
<evidence type="ECO:0000313" key="12">
    <source>
        <dbReference type="RefSeq" id="XP_065671807.1"/>
    </source>
</evidence>
<feature type="transmembrane region" description="Helical" evidence="9">
    <location>
        <begin position="132"/>
        <end position="151"/>
    </location>
</feature>
<organism evidence="11 12">
    <name type="scientific">Hydra vulgaris</name>
    <name type="common">Hydra</name>
    <name type="synonym">Hydra attenuata</name>
    <dbReference type="NCBI Taxonomy" id="6087"/>
    <lineage>
        <taxon>Eukaryota</taxon>
        <taxon>Metazoa</taxon>
        <taxon>Cnidaria</taxon>
        <taxon>Hydrozoa</taxon>
        <taxon>Hydroidolina</taxon>
        <taxon>Anthoathecata</taxon>
        <taxon>Aplanulata</taxon>
        <taxon>Hydridae</taxon>
        <taxon>Hydra</taxon>
    </lineage>
</organism>
<sequence length="398" mass="45718">MKNAPNFRWLVVHLAIADAIYAVVTPMQFLYLLHNNNEWRLGTGLCKTITFIGPLTVNVSALILCLMGYERYRAICRPFSRRFSLTVINLIVFVIWVVCIALKIDILLHYHVVNSRCTLASTSKIPYLINSLVSLLADSLIPIVLLTYYLIRVNITLRLRARYLNNMNSTKLCRKFENDSNIISDRRIELNIEESGKVKQSRFSLGYETDTNFNTRFKLKRASMACKDRSNSDGLTCNNYPWTPVNKCNLSQIEIFGSLSSTGRKQGSIFTLISAISRKRTSLHELAKIRIKNSRDRSIVKVFLLTVIIFFVSSIPYNVFYFVVILLYTTYFTNVDIEKYSSSLESANSWLGLLVLSGCIMNVFIYSGKFPEFRQQMNIMLNLNHFNKASFVNDSRNV</sequence>